<protein>
    <submittedName>
        <fullName evidence="1">Uncharacterized protein</fullName>
    </submittedName>
</protein>
<sequence length="59" mass="6327">MSQSRLNIISQTWQNFSAERPSSQALLQVSDVPLVPLLSSLSSFMQGASLVVDGGFTVT</sequence>
<name>A0ABR1Q646_9PEZI</name>
<organism evidence="1 2">
    <name type="scientific">Apiospora aurea</name>
    <dbReference type="NCBI Taxonomy" id="335848"/>
    <lineage>
        <taxon>Eukaryota</taxon>
        <taxon>Fungi</taxon>
        <taxon>Dikarya</taxon>
        <taxon>Ascomycota</taxon>
        <taxon>Pezizomycotina</taxon>
        <taxon>Sordariomycetes</taxon>
        <taxon>Xylariomycetidae</taxon>
        <taxon>Amphisphaeriales</taxon>
        <taxon>Apiosporaceae</taxon>
        <taxon>Apiospora</taxon>
    </lineage>
</organism>
<proteinExistence type="predicted"/>
<accession>A0ABR1Q646</accession>
<evidence type="ECO:0000313" key="2">
    <source>
        <dbReference type="Proteomes" id="UP001391051"/>
    </source>
</evidence>
<evidence type="ECO:0000313" key="1">
    <source>
        <dbReference type="EMBL" id="KAK7947849.1"/>
    </source>
</evidence>
<dbReference type="Proteomes" id="UP001391051">
    <property type="component" value="Unassembled WGS sequence"/>
</dbReference>
<dbReference type="EMBL" id="JAQQWE010000006">
    <property type="protein sequence ID" value="KAK7947849.1"/>
    <property type="molecule type" value="Genomic_DNA"/>
</dbReference>
<comment type="caution">
    <text evidence="1">The sequence shown here is derived from an EMBL/GenBank/DDBJ whole genome shotgun (WGS) entry which is preliminary data.</text>
</comment>
<gene>
    <name evidence="1" type="ORF">PG986_008735</name>
</gene>
<dbReference type="RefSeq" id="XP_066697355.1">
    <property type="nucleotide sequence ID" value="XM_066844957.1"/>
</dbReference>
<dbReference type="GeneID" id="92078019"/>
<reference evidence="1 2" key="1">
    <citation type="submission" date="2023-01" db="EMBL/GenBank/DDBJ databases">
        <title>Analysis of 21 Apiospora genomes using comparative genomics revels a genus with tremendous synthesis potential of carbohydrate active enzymes and secondary metabolites.</title>
        <authorList>
            <person name="Sorensen T."/>
        </authorList>
    </citation>
    <scope>NUCLEOTIDE SEQUENCE [LARGE SCALE GENOMIC DNA]</scope>
    <source>
        <strain evidence="1 2">CBS 24483</strain>
    </source>
</reference>
<keyword evidence="2" id="KW-1185">Reference proteome</keyword>